<feature type="transmembrane region" description="Helical" evidence="1">
    <location>
        <begin position="33"/>
        <end position="50"/>
    </location>
</feature>
<evidence type="ECO:0000313" key="2">
    <source>
        <dbReference type="EMBL" id="QAA31345.1"/>
    </source>
</evidence>
<organism evidence="2 3">
    <name type="scientific">Clostridium manihotivorum</name>
    <dbReference type="NCBI Taxonomy" id="2320868"/>
    <lineage>
        <taxon>Bacteria</taxon>
        <taxon>Bacillati</taxon>
        <taxon>Bacillota</taxon>
        <taxon>Clostridia</taxon>
        <taxon>Eubacteriales</taxon>
        <taxon>Clostridiaceae</taxon>
        <taxon>Clostridium</taxon>
    </lineage>
</organism>
<keyword evidence="3" id="KW-1185">Reference proteome</keyword>
<gene>
    <name evidence="2" type="ORF">C1I91_06640</name>
</gene>
<keyword evidence="1" id="KW-0812">Transmembrane</keyword>
<reference evidence="2 3" key="1">
    <citation type="submission" date="2018-01" db="EMBL/GenBank/DDBJ databases">
        <title>Genome Sequencing and Assembly of Anaerobacter polyendosporus strain CT4.</title>
        <authorList>
            <person name="Tachaapaikoon C."/>
            <person name="Sutheeworapong S."/>
            <person name="Jenjaroenpun P."/>
            <person name="Wongsurawat T."/>
            <person name="Nookeaw I."/>
            <person name="Cheawchanlertfa P."/>
            <person name="Kosugi A."/>
            <person name="Cheevadhanarak S."/>
            <person name="Ratanakhanokchai K."/>
        </authorList>
    </citation>
    <scope>NUCLEOTIDE SEQUENCE [LARGE SCALE GENOMIC DNA]</scope>
    <source>
        <strain evidence="2 3">CT4</strain>
    </source>
</reference>
<dbReference type="RefSeq" id="WP_128212162.1">
    <property type="nucleotide sequence ID" value="NZ_CP025746.1"/>
</dbReference>
<feature type="transmembrane region" description="Helical" evidence="1">
    <location>
        <begin position="62"/>
        <end position="82"/>
    </location>
</feature>
<protein>
    <submittedName>
        <fullName evidence="2">Uncharacterized protein</fullName>
    </submittedName>
</protein>
<keyword evidence="1" id="KW-1133">Transmembrane helix</keyword>
<accession>A0A3R5QSA5</accession>
<evidence type="ECO:0000313" key="3">
    <source>
        <dbReference type="Proteomes" id="UP000286268"/>
    </source>
</evidence>
<dbReference type="AlphaFoldDB" id="A0A3R5QSA5"/>
<dbReference type="EMBL" id="CP025746">
    <property type="protein sequence ID" value="QAA31345.1"/>
    <property type="molecule type" value="Genomic_DNA"/>
</dbReference>
<proteinExistence type="predicted"/>
<feature type="transmembrane region" description="Helical" evidence="1">
    <location>
        <begin position="9"/>
        <end position="27"/>
    </location>
</feature>
<evidence type="ECO:0000256" key="1">
    <source>
        <dbReference type="SAM" id="Phobius"/>
    </source>
</evidence>
<sequence length="97" mass="11030">MKSLVYNNPLISAIIINTTTLIISIYLIINNSIYFLPLLTFVGIANRNIIDNGQGITKNKKIIILISFFLMIIAFLAFGSYMHDLRDMEITNGTLRY</sequence>
<dbReference type="Proteomes" id="UP000286268">
    <property type="component" value="Chromosome"/>
</dbReference>
<dbReference type="KEGG" id="cmah:C1I91_06640"/>
<keyword evidence="1" id="KW-0472">Membrane</keyword>
<name>A0A3R5QSA5_9CLOT</name>